<dbReference type="Proteomes" id="UP000321525">
    <property type="component" value="Unassembled WGS sequence"/>
</dbReference>
<dbReference type="OrthoDB" id="5900133at2"/>
<evidence type="ECO:0000313" key="2">
    <source>
        <dbReference type="EMBL" id="TWX67548.1"/>
    </source>
</evidence>
<dbReference type="InterPro" id="IPR021372">
    <property type="entry name" value="DUF2989"/>
</dbReference>
<name>A0A5C6QFH7_9GAMM</name>
<reference evidence="2 4" key="1">
    <citation type="submission" date="2019-07" db="EMBL/GenBank/DDBJ databases">
        <title>Genomes of sea-ice associated Colwellia species.</title>
        <authorList>
            <person name="Bowman J.P."/>
        </authorList>
    </citation>
    <scope>NUCLEOTIDE SEQUENCE [LARGE SCALE GENOMIC DNA]</scope>
    <source>
        <strain evidence="1 3">ACAM 607</strain>
        <strain evidence="2 4">IC036</strain>
    </source>
</reference>
<evidence type="ECO:0000313" key="4">
    <source>
        <dbReference type="Proteomes" id="UP000321917"/>
    </source>
</evidence>
<dbReference type="Pfam" id="PF11207">
    <property type="entry name" value="DUF2989"/>
    <property type="match status" value="1"/>
</dbReference>
<comment type="caution">
    <text evidence="2">The sequence shown here is derived from an EMBL/GenBank/DDBJ whole genome shotgun (WGS) entry which is preliminary data.</text>
</comment>
<organism evidence="2 4">
    <name type="scientific">Colwellia hornerae</name>
    <dbReference type="NCBI Taxonomy" id="89402"/>
    <lineage>
        <taxon>Bacteria</taxon>
        <taxon>Pseudomonadati</taxon>
        <taxon>Pseudomonadota</taxon>
        <taxon>Gammaproteobacteria</taxon>
        <taxon>Alteromonadales</taxon>
        <taxon>Colwelliaceae</taxon>
        <taxon>Colwellia</taxon>
    </lineage>
</organism>
<protein>
    <submittedName>
        <fullName evidence="2">DUF2989 domain-containing protein</fullName>
    </submittedName>
</protein>
<gene>
    <name evidence="1" type="ORF">ESZ26_12830</name>
    <name evidence="2" type="ORF">ESZ27_08700</name>
</gene>
<dbReference type="RefSeq" id="WP_146799881.1">
    <property type="nucleotide sequence ID" value="NZ_VOLP01000016.1"/>
</dbReference>
<dbReference type="EMBL" id="VOLQ01000013">
    <property type="protein sequence ID" value="TWX67548.1"/>
    <property type="molecule type" value="Genomic_DNA"/>
</dbReference>
<accession>A0A5C6QFH7</accession>
<keyword evidence="3" id="KW-1185">Reference proteome</keyword>
<dbReference type="Proteomes" id="UP000321917">
    <property type="component" value="Unassembled WGS sequence"/>
</dbReference>
<dbReference type="EMBL" id="VOLR01000017">
    <property type="protein sequence ID" value="TWX57846.1"/>
    <property type="molecule type" value="Genomic_DNA"/>
</dbReference>
<proteinExistence type="predicted"/>
<sequence>MKTTLAYLSLIFLLTACDSKPNFADLCDSNAEICNEFKEDSWCKRERIKVGFSNLEHKLAASDLHKYHQLIAYEDYAQCMVHASKIEHIKLKHKQTMRVDNAIQAQSRIKEISKETMNSNHPHLLYYHWSRYINEESLARFLAQEGSKALDNSRSQYNLATHYTKIDPKKTLTLLYRALQLYQPDQKINQEIFQSIATIFIEKQEVKKAYLWLRILRLHSPENEEVTEKSLNNYVIGYKLNKKLLDKIANITLDKIEAGTFESPKV</sequence>
<dbReference type="AlphaFoldDB" id="A0A5C6QFH7"/>
<evidence type="ECO:0000313" key="3">
    <source>
        <dbReference type="Proteomes" id="UP000321525"/>
    </source>
</evidence>
<evidence type="ECO:0000313" key="1">
    <source>
        <dbReference type="EMBL" id="TWX57846.1"/>
    </source>
</evidence>
<dbReference type="PROSITE" id="PS51257">
    <property type="entry name" value="PROKAR_LIPOPROTEIN"/>
    <property type="match status" value="1"/>
</dbReference>